<organism evidence="1">
    <name type="scientific">candidate division TA06 bacterium ADurb.Bin131</name>
    <dbReference type="NCBI Taxonomy" id="1852827"/>
    <lineage>
        <taxon>Bacteria</taxon>
        <taxon>Bacteria division TA06</taxon>
    </lineage>
</organism>
<name>A0A1V6CBV4_UNCT6</name>
<proteinExistence type="predicted"/>
<accession>A0A1V6CBV4</accession>
<dbReference type="Proteomes" id="UP000485562">
    <property type="component" value="Unassembled WGS sequence"/>
</dbReference>
<dbReference type="InterPro" id="IPR038071">
    <property type="entry name" value="UROD/MetE-like_sf"/>
</dbReference>
<reference evidence="1" key="1">
    <citation type="submission" date="2017-02" db="EMBL/GenBank/DDBJ databases">
        <title>Delving into the versatile metabolic prowess of the omnipresent phylum Bacteroidetes.</title>
        <authorList>
            <person name="Nobu M.K."/>
            <person name="Mei R."/>
            <person name="Narihiro T."/>
            <person name="Kuroda K."/>
            <person name="Liu W.-T."/>
        </authorList>
    </citation>
    <scope>NUCLEOTIDE SEQUENCE</scope>
    <source>
        <strain evidence="1">ADurb.Bin131</strain>
    </source>
</reference>
<evidence type="ECO:0000313" key="1">
    <source>
        <dbReference type="EMBL" id="OQB74346.1"/>
    </source>
</evidence>
<dbReference type="Gene3D" id="3.20.20.210">
    <property type="match status" value="1"/>
</dbReference>
<sequence length="257" mass="29611">MQTGWWDSILLNQEIDYTGLKINEEHPDYRFSIELLHRGIDEAKGKCLVSIGAFGGCGDTLAALRGTENLLFDCLDRPEWVKETEFFLMDIWCRHYDKLFKIINEVDEGSTCWFPLWAPGKFYAVQNDFAYNISPKMFREIFLTIIEKQTDFLDFCVYHVDGLGNFKHIDTLLELPKIKAFQILPGEGKPSPLYFMDILKKVQAAGKNLHISIHSSEVKRALENLNARGLFISTSCETEDKALQLIENISKWSKEQT</sequence>
<dbReference type="EMBL" id="MWDQ01000043">
    <property type="protein sequence ID" value="OQB74346.1"/>
    <property type="molecule type" value="Genomic_DNA"/>
</dbReference>
<protein>
    <recommendedName>
        <fullName evidence="2">Methylcobalamin:coenzyme M methyltransferase</fullName>
    </recommendedName>
</protein>
<gene>
    <name evidence="1" type="ORF">BWX89_00565</name>
</gene>
<evidence type="ECO:0008006" key="2">
    <source>
        <dbReference type="Google" id="ProtNLM"/>
    </source>
</evidence>
<comment type="caution">
    <text evidence="1">The sequence shown here is derived from an EMBL/GenBank/DDBJ whole genome shotgun (WGS) entry which is preliminary data.</text>
</comment>
<dbReference type="AlphaFoldDB" id="A0A1V6CBV4"/>